<dbReference type="EMBL" id="JAVUPU010000003">
    <property type="protein sequence ID" value="MDT9598511.1"/>
    <property type="molecule type" value="Genomic_DNA"/>
</dbReference>
<dbReference type="RefSeq" id="WP_315724645.1">
    <property type="nucleotide sequence ID" value="NZ_JAVUPU010000003.1"/>
</dbReference>
<reference evidence="1 2" key="1">
    <citation type="submission" date="2023-05" db="EMBL/GenBank/DDBJ databases">
        <authorList>
            <person name="Guo Y."/>
        </authorList>
    </citation>
    <scope>NUCLEOTIDE SEQUENCE [LARGE SCALE GENOMIC DNA]</scope>
    <source>
        <strain evidence="1 2">GR2756</strain>
    </source>
</reference>
<comment type="caution">
    <text evidence="1">The sequence shown here is derived from an EMBL/GenBank/DDBJ whole genome shotgun (WGS) entry which is preliminary data.</text>
</comment>
<dbReference type="InterPro" id="IPR008620">
    <property type="entry name" value="FixH"/>
</dbReference>
<dbReference type="Pfam" id="PF05751">
    <property type="entry name" value="FixH"/>
    <property type="match status" value="1"/>
</dbReference>
<accession>A0ABU3Q538</accession>
<name>A0ABU3Q538_9SPHN</name>
<organism evidence="1 2">
    <name type="scientific">Sphingosinicella rhizophila</name>
    <dbReference type="NCBI Taxonomy" id="3050082"/>
    <lineage>
        <taxon>Bacteria</taxon>
        <taxon>Pseudomonadati</taxon>
        <taxon>Pseudomonadota</taxon>
        <taxon>Alphaproteobacteria</taxon>
        <taxon>Sphingomonadales</taxon>
        <taxon>Sphingosinicellaceae</taxon>
        <taxon>Sphingosinicella</taxon>
    </lineage>
</organism>
<protein>
    <submittedName>
        <fullName evidence="1">FixH family protein</fullName>
    </submittedName>
</protein>
<dbReference type="InterPro" id="IPR018037">
    <property type="entry name" value="FixH_proteobacterial"/>
</dbReference>
<gene>
    <name evidence="1" type="ORF">RQX22_06060</name>
</gene>
<sequence length="151" mass="16527">MTKRFTGWHMAAILVAFFGTVVAVNLTMATIATRTFGGTVVDNSYVAGRSFNAWLKAARAQEKLGWTSRVALDERRLVAVAVLEQGSPPEGLVASGLARHPLGRESDIALRFRPTGVGNFRSDQPLPRGRWLLHLELRRGGDTVRLIESVS</sequence>
<proteinExistence type="predicted"/>
<evidence type="ECO:0000313" key="2">
    <source>
        <dbReference type="Proteomes" id="UP001259572"/>
    </source>
</evidence>
<dbReference type="PIRSF" id="PIRSF011386">
    <property type="entry name" value="FixH"/>
    <property type="match status" value="1"/>
</dbReference>
<evidence type="ECO:0000313" key="1">
    <source>
        <dbReference type="EMBL" id="MDT9598511.1"/>
    </source>
</evidence>
<dbReference type="Proteomes" id="UP001259572">
    <property type="component" value="Unassembled WGS sequence"/>
</dbReference>
<keyword evidence="2" id="KW-1185">Reference proteome</keyword>